<dbReference type="InterPro" id="IPR036138">
    <property type="entry name" value="PBP_dimer_sf"/>
</dbReference>
<dbReference type="InterPro" id="IPR005311">
    <property type="entry name" value="PBP_dimer"/>
</dbReference>
<evidence type="ECO:0000256" key="5">
    <source>
        <dbReference type="ARBA" id="ARBA00023136"/>
    </source>
</evidence>
<dbReference type="SUPFAM" id="SSF56519">
    <property type="entry name" value="Penicillin binding protein dimerisation domain"/>
    <property type="match status" value="1"/>
</dbReference>
<comment type="similarity">
    <text evidence="3">Belongs to the transpeptidase family.</text>
</comment>
<dbReference type="PANTHER" id="PTHR30627">
    <property type="entry name" value="PEPTIDOGLYCAN D,D-TRANSPEPTIDASE"/>
    <property type="match status" value="1"/>
</dbReference>
<dbReference type="Pfam" id="PF00905">
    <property type="entry name" value="Transpeptidase"/>
    <property type="match status" value="1"/>
</dbReference>
<comment type="pathway">
    <text evidence="2">Cell wall biogenesis; peptidoglycan biosynthesis.</text>
</comment>
<gene>
    <name evidence="11" type="ORF">JOC77_000151</name>
</gene>
<dbReference type="PANTHER" id="PTHR30627:SF25">
    <property type="entry name" value="PENICILLIN-BINDING PROTEIN 3"/>
    <property type="match status" value="1"/>
</dbReference>
<dbReference type="Proteomes" id="UP000823486">
    <property type="component" value="Unassembled WGS sequence"/>
</dbReference>
<evidence type="ECO:0000256" key="6">
    <source>
        <dbReference type="ARBA" id="ARBA00034000"/>
    </source>
</evidence>
<sequence>MRYIKYVLCLSFLLLLAACSNEPQPEDRMEKYVQLWNKQDYGKMYDYLSKSAKKEISKKEFTERYKNIYEGVEAKNLKVTYKKPKEEKEHKDDKKVSLPFSVKMDTMAGAISFNQDASLIKEEKDEETNWFVNWNPGFIFPDLKKGEKVSVQNLPAVRGEIFDRNGKGLAINSEVYEVSMVPGEMEDEEAILNRASKLMKLSKEEIQAKLNQNWVKPTYAVPILNIPADQIKLAQELDSIPSVYVNDKTARVYPYKEAAAHLIGYIGSITAEDLERLKDKGYTDSDVIGKRGLEELFQEQLKGESGARIVIQDKNKEERVLKEKPAKEGEKIQLTIDAELQKKIFLTYKGDSGSAAAIQPKTGETLALVSSPSFDPNKFILGLSKKDRATLENNKNNPTLNRFSSLYAPGSTIKPITAAVALQSGIDPNKTMNVSGPKWQKSKSWGNYYVTRVHDYGKPVNMKDAMVYSDNIYFAQQALAIGKDTFTEGLKSFGFDEKLPYDYPIPGSKIGALDNEIQLADSGYGQAQIQMSTLHLAAAYTPFVNEGNLIKPSLLLNDPKKGSVWKEKVIEPVHAAAVLDTMKAVISNPRGTGHSVSNLKIPLAGKTGTAEIKQKQGEKGVENGWFVVTNPNKPDMILAMVVEGVEKKQGSKHVVDKAKSILKSVNR</sequence>
<evidence type="ECO:0000256" key="2">
    <source>
        <dbReference type="ARBA" id="ARBA00004752"/>
    </source>
</evidence>
<dbReference type="InterPro" id="IPR001460">
    <property type="entry name" value="PCN-bd_Tpept"/>
</dbReference>
<accession>A0ABS2QC82</accession>
<dbReference type="Gene3D" id="3.10.450.100">
    <property type="entry name" value="NTF2-like, domain 1"/>
    <property type="match status" value="1"/>
</dbReference>
<evidence type="ECO:0000256" key="7">
    <source>
        <dbReference type="SAM" id="SignalP"/>
    </source>
</evidence>
<comment type="caution">
    <text evidence="11">The sequence shown here is derived from an EMBL/GenBank/DDBJ whole genome shotgun (WGS) entry which is preliminary data.</text>
</comment>
<dbReference type="Pfam" id="PF03717">
    <property type="entry name" value="PBP_dimer"/>
    <property type="match status" value="1"/>
</dbReference>
<evidence type="ECO:0000259" key="9">
    <source>
        <dbReference type="Pfam" id="PF03717"/>
    </source>
</evidence>
<keyword evidence="5" id="KW-0472">Membrane</keyword>
<dbReference type="Gene3D" id="3.30.1390.30">
    <property type="entry name" value="Penicillin-binding protein 2a, domain 3"/>
    <property type="match status" value="1"/>
</dbReference>
<keyword evidence="12" id="KW-1185">Reference proteome</keyword>
<organism evidence="11 12">
    <name type="scientific">Peribacillus deserti</name>
    <dbReference type="NCBI Taxonomy" id="673318"/>
    <lineage>
        <taxon>Bacteria</taxon>
        <taxon>Bacillati</taxon>
        <taxon>Bacillota</taxon>
        <taxon>Bacilli</taxon>
        <taxon>Bacillales</taxon>
        <taxon>Bacillaceae</taxon>
        <taxon>Peribacillus</taxon>
    </lineage>
</organism>
<dbReference type="InterPro" id="IPR032710">
    <property type="entry name" value="NTF2-like_dom_sf"/>
</dbReference>
<dbReference type="Pfam" id="PF05223">
    <property type="entry name" value="MecA_N"/>
    <property type="match status" value="1"/>
</dbReference>
<feature type="domain" description="Penicillin-binding protein dimerisation" evidence="9">
    <location>
        <begin position="154"/>
        <end position="316"/>
    </location>
</feature>
<dbReference type="EC" id="3.4.16.4" evidence="4"/>
<protein>
    <recommendedName>
        <fullName evidence="4">serine-type D-Ala-D-Ala carboxypeptidase</fullName>
        <ecNumber evidence="4">3.4.16.4</ecNumber>
    </recommendedName>
</protein>
<feature type="domain" description="NTF2-like N-terminal transpeptidase" evidence="10">
    <location>
        <begin position="24"/>
        <end position="146"/>
    </location>
</feature>
<dbReference type="PROSITE" id="PS51257">
    <property type="entry name" value="PROKAR_LIPOPROTEIN"/>
    <property type="match status" value="1"/>
</dbReference>
<evidence type="ECO:0000259" key="8">
    <source>
        <dbReference type="Pfam" id="PF00905"/>
    </source>
</evidence>
<proteinExistence type="inferred from homology"/>
<evidence type="ECO:0000313" key="12">
    <source>
        <dbReference type="Proteomes" id="UP000823486"/>
    </source>
</evidence>
<evidence type="ECO:0000256" key="3">
    <source>
        <dbReference type="ARBA" id="ARBA00007171"/>
    </source>
</evidence>
<evidence type="ECO:0000256" key="1">
    <source>
        <dbReference type="ARBA" id="ARBA00004370"/>
    </source>
</evidence>
<dbReference type="InterPro" id="IPR050515">
    <property type="entry name" value="Beta-lactam/transpept"/>
</dbReference>
<name>A0ABS2QC82_9BACI</name>
<dbReference type="SUPFAM" id="SSF54427">
    <property type="entry name" value="NTF2-like"/>
    <property type="match status" value="1"/>
</dbReference>
<reference evidence="11 12" key="1">
    <citation type="submission" date="2021-01" db="EMBL/GenBank/DDBJ databases">
        <title>Genomic Encyclopedia of Type Strains, Phase IV (KMG-IV): sequencing the most valuable type-strain genomes for metagenomic binning, comparative biology and taxonomic classification.</title>
        <authorList>
            <person name="Goeker M."/>
        </authorList>
    </citation>
    <scope>NUCLEOTIDE SEQUENCE [LARGE SCALE GENOMIC DNA]</scope>
    <source>
        <strain evidence="11 12">DSM 105482</strain>
    </source>
</reference>
<dbReference type="EMBL" id="JAFBFI010000001">
    <property type="protein sequence ID" value="MBM7690748.1"/>
    <property type="molecule type" value="Genomic_DNA"/>
</dbReference>
<dbReference type="Gene3D" id="3.40.710.10">
    <property type="entry name" value="DD-peptidase/beta-lactamase superfamily"/>
    <property type="match status" value="1"/>
</dbReference>
<comment type="subcellular location">
    <subcellularLocation>
        <location evidence="1">Membrane</location>
    </subcellularLocation>
</comment>
<evidence type="ECO:0000259" key="10">
    <source>
        <dbReference type="Pfam" id="PF05223"/>
    </source>
</evidence>
<feature type="domain" description="Penicillin-binding protein transpeptidase" evidence="8">
    <location>
        <begin position="353"/>
        <end position="662"/>
    </location>
</feature>
<feature type="signal peptide" evidence="7">
    <location>
        <begin position="1"/>
        <end position="20"/>
    </location>
</feature>
<dbReference type="RefSeq" id="WP_204537435.1">
    <property type="nucleotide sequence ID" value="NZ_JAFBFI010000001.1"/>
</dbReference>
<feature type="chain" id="PRO_5045402263" description="serine-type D-Ala-D-Ala carboxypeptidase" evidence="7">
    <location>
        <begin position="21"/>
        <end position="667"/>
    </location>
</feature>
<dbReference type="SUPFAM" id="SSF56601">
    <property type="entry name" value="beta-lactamase/transpeptidase-like"/>
    <property type="match status" value="1"/>
</dbReference>
<evidence type="ECO:0000256" key="4">
    <source>
        <dbReference type="ARBA" id="ARBA00012448"/>
    </source>
</evidence>
<dbReference type="InterPro" id="IPR007887">
    <property type="entry name" value="MecA_N"/>
</dbReference>
<dbReference type="InterPro" id="IPR012338">
    <property type="entry name" value="Beta-lactam/transpept-like"/>
</dbReference>
<comment type="catalytic activity">
    <reaction evidence="6">
        <text>Preferential cleavage: (Ac)2-L-Lys-D-Ala-|-D-Ala. Also transpeptidation of peptidyl-alanyl moieties that are N-acyl substituents of D-alanine.</text>
        <dbReference type="EC" id="3.4.16.4"/>
    </reaction>
</comment>
<evidence type="ECO:0000313" key="11">
    <source>
        <dbReference type="EMBL" id="MBM7690748.1"/>
    </source>
</evidence>
<dbReference type="Gene3D" id="3.90.1310.10">
    <property type="entry name" value="Penicillin-binding protein 2a (Domain 2)"/>
    <property type="match status" value="1"/>
</dbReference>
<keyword evidence="7" id="KW-0732">Signal</keyword>